<keyword evidence="2" id="KW-1185">Reference proteome</keyword>
<dbReference type="EMBL" id="OX458333">
    <property type="protein sequence ID" value="CAI8760535.1"/>
    <property type="molecule type" value="Genomic_DNA"/>
</dbReference>
<dbReference type="RefSeq" id="WP_026611965.1">
    <property type="nucleotide sequence ID" value="NZ_OX458333.1"/>
</dbReference>
<dbReference type="Proteomes" id="UP001162030">
    <property type="component" value="Chromosome"/>
</dbReference>
<reference evidence="1 2" key="1">
    <citation type="submission" date="2023-03" db="EMBL/GenBank/DDBJ databases">
        <authorList>
            <person name="Pearce D."/>
        </authorList>
    </citation>
    <scope>NUCLEOTIDE SEQUENCE [LARGE SCALE GENOMIC DNA]</scope>
    <source>
        <strain evidence="1">Msz</strain>
    </source>
</reference>
<evidence type="ECO:0000313" key="2">
    <source>
        <dbReference type="Proteomes" id="UP001162030"/>
    </source>
</evidence>
<sequence length="477" mass="53118">MLFRTAVDIESTLRGVLEIKGNEVEVVDADKLRETGVDRLVYNAVFHEDEELRYFLQWLIREAAAKEVIYPTSIQGLQEAAIRGAVPPFTIPVLGLHALSYDAARACFRAAHDTGAGAFSFGYDEEIVAYGYQPPAEYVTCILAAALREGYRRAVFIQGDHIRVGPASYRVSRDDEIDRLKERIEEAVTAGIFNIDLDTSGLADFSRPSVAEQQLSSRECAELVAFIREIEPAGLSVDIGAEIRAMRNGNLIADEFRAFMDGFYDQVGIPGGKKDLSKIIVLLGGAKGAADVDLELLRDIGEIARREYGLGLAVRSGVMPIPETLFPRFPEHNVGELHLAAPFEDLIFDHEAFAPGLKNAIYRWIDNEWPGERQPHMSDEDFYHATRKRALLPFKQALWNMPVEWRDRIMADVQRKAVSYFDTLKVSNTTGLVRDTVDIERVGLPTPASGYAHTAETTFKTLLDRMGGTRPITIGPL</sequence>
<evidence type="ECO:0000313" key="1">
    <source>
        <dbReference type="EMBL" id="CAI8760535.1"/>
    </source>
</evidence>
<dbReference type="SUPFAM" id="SSF51569">
    <property type="entry name" value="Aldolase"/>
    <property type="match status" value="1"/>
</dbReference>
<protein>
    <submittedName>
        <fullName evidence="1">Aldolase</fullName>
    </submittedName>
</protein>
<dbReference type="Gene3D" id="3.20.20.70">
    <property type="entry name" value="Aldolase class I"/>
    <property type="match status" value="1"/>
</dbReference>
<gene>
    <name evidence="1" type="ORF">MSZNOR_0835</name>
</gene>
<proteinExistence type="predicted"/>
<name>A0ABM9HYF3_9GAMM</name>
<dbReference type="InterPro" id="IPR013785">
    <property type="entry name" value="Aldolase_TIM"/>
</dbReference>
<accession>A0ABM9HYF3</accession>
<organism evidence="1 2">
    <name type="scientific">Methylocaldum szegediense</name>
    <dbReference type="NCBI Taxonomy" id="73780"/>
    <lineage>
        <taxon>Bacteria</taxon>
        <taxon>Pseudomonadati</taxon>
        <taxon>Pseudomonadota</taxon>
        <taxon>Gammaproteobacteria</taxon>
        <taxon>Methylococcales</taxon>
        <taxon>Methylococcaceae</taxon>
        <taxon>Methylocaldum</taxon>
    </lineage>
</organism>